<organism evidence="4 5">
    <name type="scientific">Octopus sinensis</name>
    <name type="common">East Asian common octopus</name>
    <dbReference type="NCBI Taxonomy" id="2607531"/>
    <lineage>
        <taxon>Eukaryota</taxon>
        <taxon>Metazoa</taxon>
        <taxon>Spiralia</taxon>
        <taxon>Lophotrochozoa</taxon>
        <taxon>Mollusca</taxon>
        <taxon>Cephalopoda</taxon>
        <taxon>Coleoidea</taxon>
        <taxon>Octopodiformes</taxon>
        <taxon>Octopoda</taxon>
        <taxon>Incirrata</taxon>
        <taxon>Octopodidae</taxon>
        <taxon>Octopus</taxon>
    </lineage>
</organism>
<dbReference type="KEGG" id="osn:115221468"/>
<dbReference type="Pfam" id="PF06916">
    <property type="entry name" value="FAM210A-B_dom"/>
    <property type="match status" value="1"/>
</dbReference>
<accession>A0A6P7T990</accession>
<dbReference type="Proteomes" id="UP000515154">
    <property type="component" value="Linkage group LG18"/>
</dbReference>
<feature type="region of interest" description="Disordered" evidence="2">
    <location>
        <begin position="40"/>
        <end position="92"/>
    </location>
</feature>
<evidence type="ECO:0000313" key="4">
    <source>
        <dbReference type="Proteomes" id="UP000515154"/>
    </source>
</evidence>
<protein>
    <submittedName>
        <fullName evidence="5">Uncharacterized protein LOC115221468 isoform X1</fullName>
    </submittedName>
</protein>
<name>A0A6P7T990_9MOLL</name>
<feature type="domain" description="DUF1279" evidence="3">
    <location>
        <begin position="507"/>
        <end position="594"/>
    </location>
</feature>
<evidence type="ECO:0000313" key="5">
    <source>
        <dbReference type="RefSeq" id="XP_029647513.1"/>
    </source>
</evidence>
<keyword evidence="4" id="KW-1185">Reference proteome</keyword>
<proteinExistence type="predicted"/>
<dbReference type="RefSeq" id="XP_029647513.1">
    <property type="nucleotide sequence ID" value="XM_029791653.2"/>
</dbReference>
<dbReference type="GO" id="GO:0005739">
    <property type="term" value="C:mitochondrion"/>
    <property type="evidence" value="ECO:0007669"/>
    <property type="project" value="TreeGrafter"/>
</dbReference>
<dbReference type="InterPro" id="IPR009688">
    <property type="entry name" value="FAM210A/B-like_dom"/>
</dbReference>
<feature type="coiled-coil region" evidence="1">
    <location>
        <begin position="316"/>
        <end position="350"/>
    </location>
</feature>
<gene>
    <name evidence="5" type="primary">LOC115221468</name>
</gene>
<feature type="compositionally biased region" description="Polar residues" evidence="2">
    <location>
        <begin position="457"/>
        <end position="470"/>
    </location>
</feature>
<evidence type="ECO:0000256" key="1">
    <source>
        <dbReference type="SAM" id="Coils"/>
    </source>
</evidence>
<evidence type="ECO:0000259" key="3">
    <source>
        <dbReference type="Pfam" id="PF06916"/>
    </source>
</evidence>
<keyword evidence="1" id="KW-0175">Coiled coil</keyword>
<feature type="region of interest" description="Disordered" evidence="2">
    <location>
        <begin position="442"/>
        <end position="504"/>
    </location>
</feature>
<dbReference type="PANTHER" id="PTHR21377">
    <property type="entry name" value="PROTEIN FAM210B, MITOCHONDRIAL"/>
    <property type="match status" value="1"/>
</dbReference>
<sequence length="615" mass="68221">MLQVNRLVLQYQNCCHYSSRITPKSAAALISSSGHHQGGFGTLMPSARSFSSKTDQPNDNDGKTGPVEGGQRSNDYRNKHGSPDRADLLGRPFANRDIDNRWQGLLHDRGQANDSTMGFPSYSGPVVSLHSAMQSNVPKPYFPNDRSSFPTHNNMPGGGVSGQQKFLYGALHSTHPSNQKREETYPVKFAVPVHATTEAETQNQPVSIEYQETEQSGFDTNNRNQTVYEKGDESDMSVSHVQASASAPSNASQVYASSINKQDSLQNTNFTRYFSHGSSVATQPEVTYVSPCPQGIQGNDCVYFQQWMESCLRYGLTNCEEQLENLKAGRKTLQQVLDEQQKIIEEAAINIKSKTSLNRATTTTTSAAIAQIVTSVALHSDIEEHLLNKHRSVSDNYQKHHQDFKDEQKAVEPALKGQVQTALNRIRTVSLRPQQLQYHLHYHHHHHHQQQQQQQQRTFSTSNWFSNSKGPITPENKTETHQTSTTTPAPDTARGTSEAPLELTRRQQLQRAVKEYGSTVMVFHITISLMSLGGFYLAVSSGIDLVGLMMKLGIGENILKSRLATGASTFVVAYAVHKVFAPVRIGITLSATPLIVKYLRLKGILKPPKPKPISK</sequence>
<dbReference type="InterPro" id="IPR045866">
    <property type="entry name" value="FAM210A/B-like"/>
</dbReference>
<dbReference type="AlphaFoldDB" id="A0A6P7T990"/>
<feature type="compositionally biased region" description="Basic and acidic residues" evidence="2">
    <location>
        <begin position="74"/>
        <end position="92"/>
    </location>
</feature>
<evidence type="ECO:0000256" key="2">
    <source>
        <dbReference type="SAM" id="MobiDB-lite"/>
    </source>
</evidence>
<dbReference type="PANTHER" id="PTHR21377:SF0">
    <property type="entry name" value="PROTEIN FAM210B, MITOCHONDRIAL"/>
    <property type="match status" value="1"/>
</dbReference>
<feature type="compositionally biased region" description="Polar residues" evidence="2">
    <location>
        <begin position="48"/>
        <end position="59"/>
    </location>
</feature>
<reference evidence="5" key="1">
    <citation type="submission" date="2025-08" db="UniProtKB">
        <authorList>
            <consortium name="RefSeq"/>
        </authorList>
    </citation>
    <scope>IDENTIFICATION</scope>
</reference>